<feature type="active site" evidence="4">
    <location>
        <position position="36"/>
    </location>
</feature>
<dbReference type="PANTHER" id="PTHR11592">
    <property type="entry name" value="GLUTATHIONE PEROXIDASE"/>
    <property type="match status" value="1"/>
</dbReference>
<comment type="similarity">
    <text evidence="1 5">Belongs to the glutathione peroxidase family.</text>
</comment>
<evidence type="ECO:0000313" key="7">
    <source>
        <dbReference type="EMBL" id="TBT82994.1"/>
    </source>
</evidence>
<dbReference type="CDD" id="cd00340">
    <property type="entry name" value="GSH_Peroxidase"/>
    <property type="match status" value="1"/>
</dbReference>
<organism evidence="7 8">
    <name type="scientific">Propioniciclava sinopodophylli</name>
    <dbReference type="NCBI Taxonomy" id="1837344"/>
    <lineage>
        <taxon>Bacteria</taxon>
        <taxon>Bacillati</taxon>
        <taxon>Actinomycetota</taxon>
        <taxon>Actinomycetes</taxon>
        <taxon>Propionibacteriales</taxon>
        <taxon>Propionibacteriaceae</taxon>
        <taxon>Propioniciclava</taxon>
    </lineage>
</organism>
<dbReference type="PROSITE" id="PS51355">
    <property type="entry name" value="GLUTATHIONE_PEROXID_3"/>
    <property type="match status" value="1"/>
</dbReference>
<dbReference type="InterPro" id="IPR036249">
    <property type="entry name" value="Thioredoxin-like_sf"/>
</dbReference>
<dbReference type="AlphaFoldDB" id="A0A4Q9KBI5"/>
<dbReference type="RefSeq" id="WP_131169568.1">
    <property type="nucleotide sequence ID" value="NZ_SDMQ01000015.1"/>
</dbReference>
<dbReference type="InterPro" id="IPR000889">
    <property type="entry name" value="Glutathione_peroxidase"/>
</dbReference>
<evidence type="ECO:0000256" key="5">
    <source>
        <dbReference type="RuleBase" id="RU000499"/>
    </source>
</evidence>
<keyword evidence="8" id="KW-1185">Reference proteome</keyword>
<keyword evidence="3 5" id="KW-0560">Oxidoreductase</keyword>
<comment type="caution">
    <text evidence="7">The sequence shown here is derived from an EMBL/GenBank/DDBJ whole genome shotgun (WGS) entry which is preliminary data.</text>
</comment>
<dbReference type="PANTHER" id="PTHR11592:SF78">
    <property type="entry name" value="GLUTATHIONE PEROXIDASE"/>
    <property type="match status" value="1"/>
</dbReference>
<dbReference type="Proteomes" id="UP000292373">
    <property type="component" value="Unassembled WGS sequence"/>
</dbReference>
<dbReference type="SUPFAM" id="SSF52833">
    <property type="entry name" value="Thioredoxin-like"/>
    <property type="match status" value="1"/>
</dbReference>
<dbReference type="PROSITE" id="PS51352">
    <property type="entry name" value="THIOREDOXIN_2"/>
    <property type="match status" value="1"/>
</dbReference>
<dbReference type="EMBL" id="SDMQ01000015">
    <property type="protein sequence ID" value="TBT82994.1"/>
    <property type="molecule type" value="Genomic_DNA"/>
</dbReference>
<evidence type="ECO:0000256" key="2">
    <source>
        <dbReference type="ARBA" id="ARBA00022559"/>
    </source>
</evidence>
<proteinExistence type="inferred from homology"/>
<evidence type="ECO:0000256" key="1">
    <source>
        <dbReference type="ARBA" id="ARBA00006926"/>
    </source>
</evidence>
<dbReference type="Pfam" id="PF00255">
    <property type="entry name" value="GSHPx"/>
    <property type="match status" value="1"/>
</dbReference>
<gene>
    <name evidence="7" type="ORF">ET989_12705</name>
</gene>
<name>A0A4Q9KBI5_9ACTN</name>
<evidence type="ECO:0000259" key="6">
    <source>
        <dbReference type="PROSITE" id="PS51352"/>
    </source>
</evidence>
<evidence type="ECO:0000256" key="3">
    <source>
        <dbReference type="ARBA" id="ARBA00023002"/>
    </source>
</evidence>
<reference evidence="7 8" key="1">
    <citation type="submission" date="2019-01" db="EMBL/GenBank/DDBJ databases">
        <title>Lactibacter flavus gen. nov., sp. nov., a novel bacterium of the family Propionibacteriaceae isolated from raw milk and dairy products.</title>
        <authorList>
            <person name="Huptas C."/>
            <person name="Wenning M."/>
            <person name="Breitenwieser F."/>
            <person name="Doll E."/>
            <person name="Von Neubeck M."/>
            <person name="Busse H.-J."/>
            <person name="Scherer S."/>
        </authorList>
    </citation>
    <scope>NUCLEOTIDE SEQUENCE [LARGE SCALE GENOMIC DNA]</scope>
    <source>
        <strain evidence="7 8">KCTC 33808</strain>
    </source>
</reference>
<dbReference type="PROSITE" id="PS00460">
    <property type="entry name" value="GLUTATHIONE_PEROXID_1"/>
    <property type="match status" value="1"/>
</dbReference>
<evidence type="ECO:0000256" key="4">
    <source>
        <dbReference type="PIRSR" id="PIRSR000303-1"/>
    </source>
</evidence>
<feature type="domain" description="Thioredoxin" evidence="6">
    <location>
        <begin position="1"/>
        <end position="160"/>
    </location>
</feature>
<sequence length="160" mass="17669">MPTLYDFTATTITGQERNLADYRGNVVLVVNTASKCGLAPQFAGLEELYKRHADAGLVVLGFPSDQFMNQEFGDDAQIAEHCQLNYGVSFPMFSKVDVNGKGAHPVFQWLRKETGGLLGDAIKWNFTKFLVDREGRVVRRYAPTVEPAQIEADLVKALAG</sequence>
<dbReference type="InterPro" id="IPR013766">
    <property type="entry name" value="Thioredoxin_domain"/>
</dbReference>
<dbReference type="PIRSF" id="PIRSF000303">
    <property type="entry name" value="Glutathion_perox"/>
    <property type="match status" value="1"/>
</dbReference>
<dbReference type="OrthoDB" id="9785502at2"/>
<evidence type="ECO:0000313" key="8">
    <source>
        <dbReference type="Proteomes" id="UP000292373"/>
    </source>
</evidence>
<dbReference type="GO" id="GO:0034599">
    <property type="term" value="P:cellular response to oxidative stress"/>
    <property type="evidence" value="ECO:0007669"/>
    <property type="project" value="TreeGrafter"/>
</dbReference>
<dbReference type="FunFam" id="3.40.30.10:FF:000010">
    <property type="entry name" value="Glutathione peroxidase"/>
    <property type="match status" value="1"/>
</dbReference>
<protein>
    <recommendedName>
        <fullName evidence="5">Glutathione peroxidase</fullName>
    </recommendedName>
</protein>
<dbReference type="InterPro" id="IPR029759">
    <property type="entry name" value="GPX_AS"/>
</dbReference>
<keyword evidence="2 5" id="KW-0575">Peroxidase</keyword>
<dbReference type="GO" id="GO:0004601">
    <property type="term" value="F:peroxidase activity"/>
    <property type="evidence" value="ECO:0007669"/>
    <property type="project" value="UniProtKB-KW"/>
</dbReference>
<dbReference type="Gene3D" id="3.40.30.10">
    <property type="entry name" value="Glutaredoxin"/>
    <property type="match status" value="1"/>
</dbReference>
<dbReference type="PRINTS" id="PR01011">
    <property type="entry name" value="GLUTPROXDASE"/>
</dbReference>
<accession>A0A4Q9KBI5</accession>